<dbReference type="VEuPathDB" id="TrichDB:TRFO_28401"/>
<evidence type="ECO:0000259" key="4">
    <source>
        <dbReference type="PROSITE" id="PS51650"/>
    </source>
</evidence>
<dbReference type="GO" id="GO:0007264">
    <property type="term" value="P:small GTPase-mediated signal transduction"/>
    <property type="evidence" value="ECO:0007669"/>
    <property type="project" value="InterPro"/>
</dbReference>
<dbReference type="InterPro" id="IPR043161">
    <property type="entry name" value="DOCK_C_lobe_A"/>
</dbReference>
<comment type="caution">
    <text evidence="6">The sequence shown here is derived from an EMBL/GenBank/DDBJ whole genome shotgun (WGS) entry which is preliminary data.</text>
</comment>
<dbReference type="PANTHER" id="PTHR23317:SF76">
    <property type="entry name" value="LD20667P"/>
    <property type="match status" value="1"/>
</dbReference>
<accession>A0A1J4K344</accession>
<feature type="domain" description="DOCKER" evidence="5">
    <location>
        <begin position="1359"/>
        <end position="1795"/>
    </location>
</feature>
<proteinExistence type="inferred from homology"/>
<dbReference type="InterPro" id="IPR027357">
    <property type="entry name" value="DOCKER_dom"/>
</dbReference>
<dbReference type="InterPro" id="IPR026791">
    <property type="entry name" value="DOCK"/>
</dbReference>
<dbReference type="PANTHER" id="PTHR23317">
    <property type="entry name" value="DEDICATOR OF CYTOKINESIS DOCK"/>
    <property type="match status" value="1"/>
</dbReference>
<dbReference type="GeneID" id="94840859"/>
<dbReference type="Pfam" id="PF06920">
    <property type="entry name" value="DHR-2_Lobe_A"/>
    <property type="match status" value="1"/>
</dbReference>
<dbReference type="PROSITE" id="PS51650">
    <property type="entry name" value="C2_DOCK"/>
    <property type="match status" value="1"/>
</dbReference>
<dbReference type="PROSITE" id="PS51651">
    <property type="entry name" value="DOCKER"/>
    <property type="match status" value="1"/>
</dbReference>
<dbReference type="InterPro" id="IPR046773">
    <property type="entry name" value="DOCKER_Lobe_C"/>
</dbReference>
<evidence type="ECO:0000259" key="5">
    <source>
        <dbReference type="PROSITE" id="PS51651"/>
    </source>
</evidence>
<dbReference type="Gene3D" id="1.20.58.740">
    <property type="match status" value="1"/>
</dbReference>
<dbReference type="Gene3D" id="1.25.40.410">
    <property type="match status" value="1"/>
</dbReference>
<dbReference type="EMBL" id="MLAK01000803">
    <property type="protein sequence ID" value="OHT04172.1"/>
    <property type="molecule type" value="Genomic_DNA"/>
</dbReference>
<dbReference type="InterPro" id="IPR043162">
    <property type="entry name" value="DOCK_C_lobe_C"/>
</dbReference>
<comment type="similarity">
    <text evidence="2">Belongs to the DOCK family.</text>
</comment>
<feature type="compositionally biased region" description="Basic and acidic residues" evidence="3">
    <location>
        <begin position="87"/>
        <end position="102"/>
    </location>
</feature>
<dbReference type="OrthoDB" id="47328at2759"/>
<dbReference type="InterPro" id="IPR027007">
    <property type="entry name" value="C2_DOCK-type_domain"/>
</dbReference>
<organism evidence="6 7">
    <name type="scientific">Tritrichomonas foetus</name>
    <dbReference type="NCBI Taxonomy" id="1144522"/>
    <lineage>
        <taxon>Eukaryota</taxon>
        <taxon>Metamonada</taxon>
        <taxon>Parabasalia</taxon>
        <taxon>Tritrichomonadida</taxon>
        <taxon>Tritrichomonadidae</taxon>
        <taxon>Tritrichomonas</taxon>
    </lineage>
</organism>
<evidence type="ECO:0000256" key="1">
    <source>
        <dbReference type="ARBA" id="ARBA00022658"/>
    </source>
</evidence>
<reference evidence="6" key="1">
    <citation type="submission" date="2016-10" db="EMBL/GenBank/DDBJ databases">
        <authorList>
            <person name="Benchimol M."/>
            <person name="Almeida L.G."/>
            <person name="Vasconcelos A.T."/>
            <person name="Perreira-Neves A."/>
            <person name="Rosa I.A."/>
            <person name="Tasca T."/>
            <person name="Bogo M.R."/>
            <person name="de Souza W."/>
        </authorList>
    </citation>
    <scope>NUCLEOTIDE SEQUENCE [LARGE SCALE GENOMIC DNA]</scope>
    <source>
        <strain evidence="6">K</strain>
    </source>
</reference>
<name>A0A1J4K344_9EUKA</name>
<evidence type="ECO:0000313" key="7">
    <source>
        <dbReference type="Proteomes" id="UP000179807"/>
    </source>
</evidence>
<dbReference type="Pfam" id="PF20421">
    <property type="entry name" value="DHR-2_Lobe_C"/>
    <property type="match status" value="1"/>
</dbReference>
<feature type="compositionally biased region" description="Basic and acidic residues" evidence="3">
    <location>
        <begin position="55"/>
        <end position="71"/>
    </location>
</feature>
<feature type="compositionally biased region" description="Polar residues" evidence="3">
    <location>
        <begin position="14"/>
        <end position="24"/>
    </location>
</feature>
<dbReference type="Pfam" id="PF20422">
    <property type="entry name" value="DHR-2_Lobe_B"/>
    <property type="match status" value="1"/>
</dbReference>
<dbReference type="GO" id="GO:0005085">
    <property type="term" value="F:guanyl-nucleotide exchange factor activity"/>
    <property type="evidence" value="ECO:0007669"/>
    <property type="project" value="UniProtKB-KW"/>
</dbReference>
<keyword evidence="7" id="KW-1185">Reference proteome</keyword>
<feature type="region of interest" description="Disordered" evidence="3">
    <location>
        <begin position="1"/>
        <end position="182"/>
    </location>
</feature>
<feature type="compositionally biased region" description="Low complexity" evidence="3">
    <location>
        <begin position="72"/>
        <end position="86"/>
    </location>
</feature>
<dbReference type="InterPro" id="IPR046769">
    <property type="entry name" value="DOCKER_Lobe_A"/>
</dbReference>
<evidence type="ECO:0000256" key="3">
    <source>
        <dbReference type="SAM" id="MobiDB-lite"/>
    </source>
</evidence>
<dbReference type="RefSeq" id="XP_068357308.1">
    <property type="nucleotide sequence ID" value="XM_068506155.1"/>
</dbReference>
<keyword evidence="1" id="KW-0344">Guanine-nucleotide releasing factor</keyword>
<protein>
    <recommendedName>
        <fullName evidence="8">DOCKER domain-containing protein</fullName>
    </recommendedName>
</protein>
<sequence length="1795" mass="204440">MLPFDTDQTKTTERQAQSSTNTTYDDLVGIAVSAQTQEKEANATAQIKQLPAADKPQKADTKSKEESKSESDSSSDSESTPSSSETDSSHDSKSSEPEKTETPAKAAQIQISNETKVEIPTKAADTNPQQEIAKGESKKISETFSSSSDKSSSSSSSSNSKSSSNSAGERNSSVQPIIKEYSSLEHRSTDILKNYQSQPDIQKSESVQFAQTLPGITPDNIHCKFHRRASTDKKQIISYHEEELFHSTPGAEFLKSHGEHSIISNLQSKIKPSSSLIGPLSQFYTSELKSSKSRVSSAFEDSLQIISPFEGIPKDENYHIETNGTEIKKSNKTIKKFIDNNKQLGEQPWADLIIKNIDKQENPFLSPYAKHLKERGVEFEKTTQIKLLSEKVNRIEMYEPTEPKPEAFEPSPSIKFLNDPPEIDDKKNPPSIYGAFSIENKNRFVKAKIKAVQAEDLVLDKTHFVTISMKSFSIKPTPVVPILLSACLYADKKFISEEWHFTSDKNIALYKEKAKGMKISTNMKCAFELPLDCESSKPQREVYLVVVFSMPLTVDGNGPIKKYYASGNGDAAAKKNAAKTFPRNKDVLTTFAWTYAKVSDLLKNGEIKLPNAFEINQPIQATHFKDLINDANKKKLKSKYEFSINIETESKRVVYPITELEGFDPIYLAEAPPKATHPSLKLQHKLQIRLDNVCFKLPPGIKARNIFAVITMKNGLSGEPLKCIHSITEPPNLSKSVTTRCYYHEPIGKFDQIFVFDLPYPIPQDLIIHVEFFHLICKSAQTDRSPIGSSIIKVFKNAKMIEDGQHLIGIKYDKGKSPTDKVEKDNALSFQSLIWSSLVSPDSHLNAFYASNGQSIDELSSIPKELLIRDFYYIVEILINNILSNAVQSIKGLCILTNSVKDVLEQRLDEYLEIYSQIYAFRVPSKEYHKLLISGITEYHQQISSGVANHPYFGSSLYPFVFMLIIKSIYLTRDNDLNMEKIGEFLKSFSQNLTSDLTLVQTYALFINFLFDIGHYREAIESFHITVNEIVTDKTVVDELATNNIIKFTYEVLRPKFFYVSLMNSDVMINAIKVLLLHARANKYVNDSIFKAINVSTEVLPIEMQKSVAFKLLDTLKIISPFEKIAFVGVSTHPAVAYFTFILENINESEDTIRWFTTIENRDDFFESLHFLLDISSIKSTASAQVREISYAIQFALVNAMTIMINSAENMRGLTSLIYHFLWVNVVHDLYPIIVTMLTKIAEKDVSFLFEYCVPVLPKILMRLFKTCKDSESMSIFIDALIECDREVYDNTQRSMALICRAIYSLDVTEVERIQILDSTDTLREIKQLLTDYSTTLRLMSKPGIDLERYSQLIWKQVVLMKPSPDVVVEILTKLIDLNEKEGYEAEAFQTKLLIAAIVLEALTLQKRIKPIFNTIHAAKAFSRICSMVDFAEIKDDNCPSIAGMYDSPKFNLKSVFALLVQMNTSVATQMKDRLYESAFNLIDILWPLFEHYHAFFYTKRFFQLQNTTQKFLAKIPAETDRLFGKFFRIAYYGSIFGENNKQTFIFHEKLLTHLFDLSSRLIEQYKREFPNNPIELIKESGTVDESKLDPNTGYIQITFVEPYLTKHEQRRKITTYDHCHMIKTFYFDTPFTTSNKAQGTIEQQWLRRTLLEVENAMPSIFKLEKVNRIIEKKFAPIRVSYRQLRDRCAQIESAIAQSDFRNIQQLLHGSLLVMVNEGPSRMAEVFLSDDAELEGGCEKYKEKMKKTFRLFLKANEDALTMHAKHVAKNPMFIPLQNELESGFVSLKEKLEKYI</sequence>
<dbReference type="Proteomes" id="UP000179807">
    <property type="component" value="Unassembled WGS sequence"/>
</dbReference>
<evidence type="ECO:0000313" key="6">
    <source>
        <dbReference type="EMBL" id="OHT04172.1"/>
    </source>
</evidence>
<evidence type="ECO:0008006" key="8">
    <source>
        <dbReference type="Google" id="ProtNLM"/>
    </source>
</evidence>
<feature type="compositionally biased region" description="Low complexity" evidence="3">
    <location>
        <begin position="142"/>
        <end position="173"/>
    </location>
</feature>
<evidence type="ECO:0000256" key="2">
    <source>
        <dbReference type="PROSITE-ProRule" id="PRU00983"/>
    </source>
</evidence>
<gene>
    <name evidence="6" type="ORF">TRFO_28401</name>
</gene>
<feature type="domain" description="C2 DOCK-type" evidence="4">
    <location>
        <begin position="683"/>
        <end position="856"/>
    </location>
</feature>
<dbReference type="InterPro" id="IPR046770">
    <property type="entry name" value="DOCKER_Lobe_B"/>
</dbReference>